<dbReference type="SUPFAM" id="SSF49265">
    <property type="entry name" value="Fibronectin type III"/>
    <property type="match status" value="2"/>
</dbReference>
<dbReference type="Gene3D" id="1.50.10.100">
    <property type="entry name" value="Chondroitin AC/alginate lyase"/>
    <property type="match status" value="1"/>
</dbReference>
<dbReference type="InterPro" id="IPR026444">
    <property type="entry name" value="Secre_tail"/>
</dbReference>
<dbReference type="Gene3D" id="2.60.40.10">
    <property type="entry name" value="Immunoglobulins"/>
    <property type="match status" value="3"/>
</dbReference>
<keyword evidence="5" id="KW-1185">Reference proteome</keyword>
<dbReference type="RefSeq" id="WP_406843896.1">
    <property type="nucleotide sequence ID" value="NZ_CP150845.1"/>
</dbReference>
<keyword evidence="2" id="KW-0456">Lyase</keyword>
<dbReference type="InterPro" id="IPR036116">
    <property type="entry name" value="FN3_sf"/>
</dbReference>
<dbReference type="Pfam" id="PF05345">
    <property type="entry name" value="He_PIG"/>
    <property type="match status" value="1"/>
</dbReference>
<dbReference type="Pfam" id="PF18962">
    <property type="entry name" value="Por_Secre_tail"/>
    <property type="match status" value="1"/>
</dbReference>
<dbReference type="PROSITE" id="PS50853">
    <property type="entry name" value="FN3"/>
    <property type="match status" value="1"/>
</dbReference>
<evidence type="ECO:0000313" key="5">
    <source>
        <dbReference type="Proteomes" id="UP001623852"/>
    </source>
</evidence>
<dbReference type="NCBIfam" id="TIGR02601">
    <property type="entry name" value="autotrns_rpt"/>
    <property type="match status" value="1"/>
</dbReference>
<protein>
    <submittedName>
        <fullName evidence="4">T9SS type A sorting domain-containing protein</fullName>
    </submittedName>
</protein>
<dbReference type="InterPro" id="IPR008397">
    <property type="entry name" value="Alginate_lyase_dom"/>
</dbReference>
<feature type="domain" description="Fibronectin type-III" evidence="3">
    <location>
        <begin position="643"/>
        <end position="733"/>
    </location>
</feature>
<evidence type="ECO:0000256" key="1">
    <source>
        <dbReference type="ARBA" id="ARBA00022729"/>
    </source>
</evidence>
<evidence type="ECO:0000313" key="4">
    <source>
        <dbReference type="EMBL" id="WYZ19186.1"/>
    </source>
</evidence>
<dbReference type="SUPFAM" id="SSF51126">
    <property type="entry name" value="Pectin lyase-like"/>
    <property type="match status" value="1"/>
</dbReference>
<dbReference type="InterPro" id="IPR013783">
    <property type="entry name" value="Ig-like_fold"/>
</dbReference>
<dbReference type="InterPro" id="IPR008929">
    <property type="entry name" value="Chondroitin_lyas"/>
</dbReference>
<keyword evidence="1" id="KW-0732">Signal</keyword>
<dbReference type="InterPro" id="IPR011050">
    <property type="entry name" value="Pectin_lyase_fold/virulence"/>
</dbReference>
<gene>
    <name evidence="4" type="ORF">AABD74_18700</name>
</gene>
<proteinExistence type="predicted"/>
<evidence type="ECO:0000259" key="3">
    <source>
        <dbReference type="PROSITE" id="PS50853"/>
    </source>
</evidence>
<dbReference type="InterPro" id="IPR013425">
    <property type="entry name" value="Autotrns_rpt"/>
</dbReference>
<sequence>MKKFNLILLFGILYLTLGIIPSASAQKKFVHPGIPFTQADLNQLKANITKEPWLSGYNALKNDPKSKLSYNPQGPFPTVSRAPNLNNIQWKSDMQAIHNLTFMYVFTGDPAYAKKATDLLNAWAVTNTSWQGNENMLDIGDYVPYFVTAADILKSTYPGWTETNTTNVRNYFANVIYPTSWVPNPLRDCNKGAIQLMIGLSVAAFLDDETKWNQSIEVYRMDAGAALRNSTPSGQVGDTGRDDHWFVQAFSLAWGAEVAYKQGVDMFAEMDNRLLAIGELYNHYAIDPSGLTYIPYGGYSVYWSQGWGIPSGARKQHPFNNIIQGAYSVRKGMPTPYTDKMRTLTGENGWSFLYLKSSDNSTATAMSPIVYPSQNVVSAPYLTNIDIGNPGIKGSAAYNAGIWTVKGAGYAPSNSNNFTFCPVKGNAAIVAKIESNSVAGAISGLMIRESLAAGSKFAAINFNPSGPVNLSSSGASASNSGYTHYAVNSAWWLKLERVGNRIFAYHSHDGVTWTNIALFIMTLPEDAYIGFYTSSKNASVLNTAVFSNVAINNNFAAGSPDITSNKFASGVVGSPFSYILIPTAGSTTYAASGLPAGLSLDAVTGIISGTPTTRGTSVVIVEASNGKGISKTAVIIDITTNKAPGAITKLTAAAFNSSIKLEWPGGPNITSYTVSRASASGGPYTVIQNNLTNNFFTDPSPAYEINNYYIVTAYNGNLASGISNEVFASIPPEVPSQPAITSANGQVTLTWKAAVGAKEYNIKRAVTMGGPYTIIGTVPATNYTDKALVNGVGYYYVISSVGATKESENSDEAFGAAGSSIRTWSSNPSSQNWNQNANWAEAVIPSSPAVLNFNTSTNTNLYNDIINLEISRILFEPDAYPYTIEGNSISLKNDIVNNSLNSQSLTNAVTINSQAIINPHTDDLRLSGIISGTGGLVKTGEKFLFISGINTYEGNTVINGPSGGWPPQRAVAIAGHGTGLEGKPDSGPLGKGKIILNGGTLLSEGGDATLYNDIEVTDGVRSYMYETSYAINLRGRLIGKGTLEHDGNTYAGLHLFGDNSLFAGTFFSKQRSGNQRVRFEVPQSGSANAVWHLDANGVDCHSIQFKTGTLHFGALTGRGYLRNNAGGSPYISIGALNTDSYFGGTFANSLNVEKVGTGKLVFTGNHAYWGITTVKKGKFQLNNDPATGAFISPITVVEGALGGTGVSQSSAVIGSGSGSGAKLEPGNDAIGTLTLSSLTLNADAVYSVELDLKTEASDKMITGSVILADSPSLEIIGNTGTLPYGTTYTIIDNKGDGTVTGIFKNLPEMSLLRVGDYSFRITYKGGTGNDVQLLDNRIFAGNADETTDAEDEIIVYPNPAATMLMVKVNTVKNNTILELYNSLGMKVKSQPLTSKTETIPCENLSAGIYFLKVISANKTIVKKIIRE</sequence>
<dbReference type="InterPro" id="IPR003961">
    <property type="entry name" value="FN3_dom"/>
</dbReference>
<dbReference type="SUPFAM" id="SSF49313">
    <property type="entry name" value="Cadherin-like"/>
    <property type="match status" value="1"/>
</dbReference>
<dbReference type="NCBIfam" id="TIGR04183">
    <property type="entry name" value="Por_Secre_tail"/>
    <property type="match status" value="1"/>
</dbReference>
<dbReference type="SUPFAM" id="SSF48230">
    <property type="entry name" value="Chondroitin AC/alginate lyase"/>
    <property type="match status" value="1"/>
</dbReference>
<accession>A0ABZ2UHC5</accession>
<reference evidence="4 5" key="1">
    <citation type="submission" date="2024-03" db="EMBL/GenBank/DDBJ databases">
        <title>Flavobacterium soyae.</title>
        <authorList>
            <person name="Zheng W."/>
        </authorList>
    </citation>
    <scope>NUCLEOTIDE SEQUENCE [LARGE SCALE GENOMIC DNA]</scope>
    <source>
        <strain evidence="4 5">55</strain>
    </source>
</reference>
<evidence type="ECO:0000256" key="2">
    <source>
        <dbReference type="ARBA" id="ARBA00023239"/>
    </source>
</evidence>
<dbReference type="Pfam" id="PF05426">
    <property type="entry name" value="Alginate_lyase"/>
    <property type="match status" value="1"/>
</dbReference>
<name>A0ABZ2UHC5_9FLAO</name>
<dbReference type="EMBL" id="CP150845">
    <property type="protein sequence ID" value="WYZ19186.1"/>
    <property type="molecule type" value="Genomic_DNA"/>
</dbReference>
<organism evidence="4 5">
    <name type="scientific">Flavobacterium soyae</name>
    <dbReference type="NCBI Taxonomy" id="2903098"/>
    <lineage>
        <taxon>Bacteria</taxon>
        <taxon>Pseudomonadati</taxon>
        <taxon>Bacteroidota</taxon>
        <taxon>Flavobacteriia</taxon>
        <taxon>Flavobacteriales</taxon>
        <taxon>Flavobacteriaceae</taxon>
        <taxon>Flavobacterium</taxon>
    </lineage>
</organism>
<dbReference type="Gene3D" id="2.60.120.200">
    <property type="match status" value="1"/>
</dbReference>
<dbReference type="InterPro" id="IPR015919">
    <property type="entry name" value="Cadherin-like_sf"/>
</dbReference>
<dbReference type="Proteomes" id="UP001623852">
    <property type="component" value="Chromosome"/>
</dbReference>